<proteinExistence type="predicted"/>
<dbReference type="PANTHER" id="PTHR37544">
    <property type="entry name" value="SPRAY-RELATED"/>
    <property type="match status" value="1"/>
</dbReference>
<evidence type="ECO:0000313" key="2">
    <source>
        <dbReference type="EMBL" id="CAJ2507486.1"/>
    </source>
</evidence>
<keyword evidence="3" id="KW-1185">Reference proteome</keyword>
<comment type="caution">
    <text evidence="2">The sequence shown here is derived from an EMBL/GenBank/DDBJ whole genome shotgun (WGS) entry which is preliminary data.</text>
</comment>
<keyword evidence="1" id="KW-0472">Membrane</keyword>
<dbReference type="EMBL" id="CAUWAG010000010">
    <property type="protein sequence ID" value="CAJ2507486.1"/>
    <property type="molecule type" value="Genomic_DNA"/>
</dbReference>
<dbReference type="PANTHER" id="PTHR37544:SF3">
    <property type="entry name" value="SPRAY"/>
    <property type="match status" value="1"/>
</dbReference>
<reference evidence="2" key="1">
    <citation type="submission" date="2023-10" db="EMBL/GenBank/DDBJ databases">
        <authorList>
            <person name="Hackl T."/>
        </authorList>
    </citation>
    <scope>NUCLEOTIDE SEQUENCE</scope>
</reference>
<gene>
    <name evidence="2" type="ORF">KHLLAP_LOCUS7954</name>
</gene>
<name>A0AAI8YJT3_9PEZI</name>
<feature type="transmembrane region" description="Helical" evidence="1">
    <location>
        <begin position="6"/>
        <end position="25"/>
    </location>
</feature>
<sequence length="125" mass="13668">MSNAATFLSIAILGCYLLIALAVYTRGRNIPLPRMPSSVGSLLAYTAGSRAYGDFSTYAGGRQDDLASSGYTYTFGSYIGKDGRPHIGIERDPFVEKLDSGRFRSWGARRRKRGGFEQIGDGTWI</sequence>
<dbReference type="Proteomes" id="UP001295740">
    <property type="component" value="Unassembled WGS sequence"/>
</dbReference>
<keyword evidence="1" id="KW-1133">Transmembrane helix</keyword>
<accession>A0AAI8YJT3</accession>
<keyword evidence="1" id="KW-0812">Transmembrane</keyword>
<evidence type="ECO:0000256" key="1">
    <source>
        <dbReference type="SAM" id="Phobius"/>
    </source>
</evidence>
<protein>
    <submittedName>
        <fullName evidence="2">Uu.00g086720.m01.CDS01</fullName>
    </submittedName>
</protein>
<organism evidence="2 3">
    <name type="scientific">Anthostomella pinea</name>
    <dbReference type="NCBI Taxonomy" id="933095"/>
    <lineage>
        <taxon>Eukaryota</taxon>
        <taxon>Fungi</taxon>
        <taxon>Dikarya</taxon>
        <taxon>Ascomycota</taxon>
        <taxon>Pezizomycotina</taxon>
        <taxon>Sordariomycetes</taxon>
        <taxon>Xylariomycetidae</taxon>
        <taxon>Xylariales</taxon>
        <taxon>Xylariaceae</taxon>
        <taxon>Anthostomella</taxon>
    </lineage>
</organism>
<evidence type="ECO:0000313" key="3">
    <source>
        <dbReference type="Proteomes" id="UP001295740"/>
    </source>
</evidence>
<dbReference type="AlphaFoldDB" id="A0AAI8YJT3"/>